<feature type="disulfide bond" evidence="2">
    <location>
        <begin position="139"/>
        <end position="157"/>
    </location>
</feature>
<feature type="disulfide bond" evidence="2">
    <location>
        <begin position="151"/>
        <end position="166"/>
    </location>
</feature>
<sequence>DQVEISNLHPGTYIFQLTVTDTAQQQDFTNITIMVLNSEQTEEHCLTPKKVGWCRGSFPRWFYNPSLQQCEEFIFGGCKPNKNNYLREEECRLACKNVRGESCKNQPLSHRIGMTLQAALCPVSAAVCNGNCQAPFFRCKDGCCIDAYLECDETLDCADGSDEMYCEQ</sequence>
<feature type="domain" description="BPTI/Kunitz inhibitor" evidence="3">
    <location>
        <begin position="45"/>
        <end position="95"/>
    </location>
</feature>
<evidence type="ECO:0000259" key="3">
    <source>
        <dbReference type="PROSITE" id="PS50279"/>
    </source>
</evidence>
<dbReference type="SUPFAM" id="SSF57424">
    <property type="entry name" value="LDL receptor-like module"/>
    <property type="match status" value="1"/>
</dbReference>
<dbReference type="CDD" id="cd00112">
    <property type="entry name" value="LDLa"/>
    <property type="match status" value="1"/>
</dbReference>
<dbReference type="InterPro" id="IPR036880">
    <property type="entry name" value="Kunitz_BPTI_sf"/>
</dbReference>
<dbReference type="InterPro" id="IPR002223">
    <property type="entry name" value="Kunitz_BPTI"/>
</dbReference>
<organism evidence="4 5">
    <name type="scientific">Brachypteracias leptosomus</name>
    <name type="common">short-legged ground-roller</name>
    <dbReference type="NCBI Taxonomy" id="135165"/>
    <lineage>
        <taxon>Eukaryota</taxon>
        <taxon>Metazoa</taxon>
        <taxon>Chordata</taxon>
        <taxon>Craniata</taxon>
        <taxon>Vertebrata</taxon>
        <taxon>Euteleostomi</taxon>
        <taxon>Archelosauria</taxon>
        <taxon>Archosauria</taxon>
        <taxon>Dinosauria</taxon>
        <taxon>Saurischia</taxon>
        <taxon>Theropoda</taxon>
        <taxon>Coelurosauria</taxon>
        <taxon>Aves</taxon>
        <taxon>Neognathae</taxon>
        <taxon>Neoaves</taxon>
        <taxon>Telluraves</taxon>
        <taxon>Coraciimorphae</taxon>
        <taxon>Coraciiformes</taxon>
        <taxon>Brachypteraciidae</taxon>
        <taxon>Brachypteracias</taxon>
    </lineage>
</organism>
<dbReference type="Pfam" id="PF00057">
    <property type="entry name" value="Ldl_recept_a"/>
    <property type="match status" value="1"/>
</dbReference>
<dbReference type="GO" id="GO:0008544">
    <property type="term" value="P:epidermis development"/>
    <property type="evidence" value="ECO:0007669"/>
    <property type="project" value="TreeGrafter"/>
</dbReference>
<dbReference type="PROSITE" id="PS00280">
    <property type="entry name" value="BPTI_KUNITZ_1"/>
    <property type="match status" value="1"/>
</dbReference>
<dbReference type="Gene3D" id="4.10.410.10">
    <property type="entry name" value="Pancreatic trypsin inhibitor Kunitz domain"/>
    <property type="match status" value="1"/>
</dbReference>
<keyword evidence="5" id="KW-1185">Reference proteome</keyword>
<dbReference type="GO" id="GO:0004867">
    <property type="term" value="F:serine-type endopeptidase inhibitor activity"/>
    <property type="evidence" value="ECO:0007669"/>
    <property type="project" value="InterPro"/>
</dbReference>
<evidence type="ECO:0000256" key="1">
    <source>
        <dbReference type="ARBA" id="ARBA00023157"/>
    </source>
</evidence>
<dbReference type="GO" id="GO:0060429">
    <property type="term" value="P:epithelium development"/>
    <property type="evidence" value="ECO:0007669"/>
    <property type="project" value="TreeGrafter"/>
</dbReference>
<keyword evidence="1 2" id="KW-1015">Disulfide bond</keyword>
<feature type="non-terminal residue" evidence="4">
    <location>
        <position position="1"/>
    </location>
</feature>
<gene>
    <name evidence="4" type="primary">Spint1</name>
    <name evidence="4" type="ORF">BRALEP_R07395</name>
</gene>
<dbReference type="GO" id="GO:0005886">
    <property type="term" value="C:plasma membrane"/>
    <property type="evidence" value="ECO:0007669"/>
    <property type="project" value="TreeGrafter"/>
</dbReference>
<dbReference type="Pfam" id="PF00014">
    <property type="entry name" value="Kunitz_BPTI"/>
    <property type="match status" value="1"/>
</dbReference>
<dbReference type="PANTHER" id="PTHR46750:SF1">
    <property type="entry name" value="KUNITZ-TYPE PROTEASE INHIBITOR 1"/>
    <property type="match status" value="1"/>
</dbReference>
<dbReference type="AlphaFoldDB" id="A0A7L2V5D3"/>
<dbReference type="InterPro" id="IPR023415">
    <property type="entry name" value="LDLR_class-A_CS"/>
</dbReference>
<evidence type="ECO:0000256" key="2">
    <source>
        <dbReference type="PROSITE-ProRule" id="PRU00124"/>
    </source>
</evidence>
<name>A0A7L2V5D3_9AVES</name>
<dbReference type="EMBL" id="VYZX01006011">
    <property type="protein sequence ID" value="NXS53442.1"/>
    <property type="molecule type" value="Genomic_DNA"/>
</dbReference>
<dbReference type="InterPro" id="IPR020901">
    <property type="entry name" value="Prtase_inh_Kunz-CS"/>
</dbReference>
<dbReference type="Gene3D" id="4.10.400.10">
    <property type="entry name" value="Low-density Lipoprotein Receptor"/>
    <property type="match status" value="1"/>
</dbReference>
<dbReference type="PRINTS" id="PR00759">
    <property type="entry name" value="BASICPTASE"/>
</dbReference>
<dbReference type="Proteomes" id="UP000520535">
    <property type="component" value="Unassembled WGS sequence"/>
</dbReference>
<dbReference type="FunFam" id="4.10.410.10:FF:000006">
    <property type="entry name" value="Serine peptidase inhibitor, Kunitz type 1"/>
    <property type="match status" value="1"/>
</dbReference>
<feature type="non-terminal residue" evidence="4">
    <location>
        <position position="168"/>
    </location>
</feature>
<dbReference type="SUPFAM" id="SSF57362">
    <property type="entry name" value="BPTI-like"/>
    <property type="match status" value="1"/>
</dbReference>
<dbReference type="CDD" id="cd22623">
    <property type="entry name" value="Kunitz_HAI1_1-like"/>
    <property type="match status" value="1"/>
</dbReference>
<accession>A0A7L2V5D3</accession>
<dbReference type="InterPro" id="IPR036055">
    <property type="entry name" value="LDL_receptor-like_sf"/>
</dbReference>
<reference evidence="4 5" key="1">
    <citation type="submission" date="2019-09" db="EMBL/GenBank/DDBJ databases">
        <title>Bird 10,000 Genomes (B10K) Project - Family phase.</title>
        <authorList>
            <person name="Zhang G."/>
        </authorList>
    </citation>
    <scope>NUCLEOTIDE SEQUENCE [LARGE SCALE GENOMIC DNA]</scope>
    <source>
        <strain evidence="4">B10K-DU-012-52</strain>
    </source>
</reference>
<dbReference type="Gene3D" id="2.60.40.10">
    <property type="entry name" value="Immunoglobulins"/>
    <property type="match status" value="1"/>
</dbReference>
<dbReference type="OrthoDB" id="2019384at2759"/>
<proteinExistence type="predicted"/>
<evidence type="ECO:0000313" key="4">
    <source>
        <dbReference type="EMBL" id="NXS53442.1"/>
    </source>
</evidence>
<dbReference type="PANTHER" id="PTHR46750">
    <property type="entry name" value="KUNITZ-TYPE PROTEASE INHIBITOR 1"/>
    <property type="match status" value="1"/>
</dbReference>
<dbReference type="InterPro" id="IPR002172">
    <property type="entry name" value="LDrepeatLR_classA_rpt"/>
</dbReference>
<evidence type="ECO:0000313" key="5">
    <source>
        <dbReference type="Proteomes" id="UP000520535"/>
    </source>
</evidence>
<dbReference type="SMART" id="SM00192">
    <property type="entry name" value="LDLa"/>
    <property type="match status" value="1"/>
</dbReference>
<feature type="disulfide bond" evidence="2">
    <location>
        <begin position="132"/>
        <end position="144"/>
    </location>
</feature>
<dbReference type="PROSITE" id="PS50279">
    <property type="entry name" value="BPTI_KUNITZ_2"/>
    <property type="match status" value="1"/>
</dbReference>
<dbReference type="Pfam" id="PF22352">
    <property type="entry name" value="K319L-like_PKD"/>
    <property type="match status" value="1"/>
</dbReference>
<dbReference type="PROSITE" id="PS01209">
    <property type="entry name" value="LDLRA_1"/>
    <property type="match status" value="1"/>
</dbReference>
<dbReference type="InterPro" id="IPR013783">
    <property type="entry name" value="Ig-like_fold"/>
</dbReference>
<dbReference type="GO" id="GO:0030198">
    <property type="term" value="P:extracellular matrix organization"/>
    <property type="evidence" value="ECO:0007669"/>
    <property type="project" value="TreeGrafter"/>
</dbReference>
<dbReference type="PROSITE" id="PS50068">
    <property type="entry name" value="LDLRA_2"/>
    <property type="match status" value="1"/>
</dbReference>
<dbReference type="SMART" id="SM00131">
    <property type="entry name" value="KU"/>
    <property type="match status" value="1"/>
</dbReference>
<protein>
    <submittedName>
        <fullName evidence="4">SPIT1 inhibitor</fullName>
    </submittedName>
</protein>
<comment type="caution">
    <text evidence="4">The sequence shown here is derived from an EMBL/GenBank/DDBJ whole genome shotgun (WGS) entry which is preliminary data.</text>
</comment>